<proteinExistence type="predicted"/>
<accession>A0ABN8J3Y4</accession>
<name>A0ABN8J3Y4_9NEOP</name>
<dbReference type="EMBL" id="OW152819">
    <property type="protein sequence ID" value="CAH2073330.1"/>
    <property type="molecule type" value="Genomic_DNA"/>
</dbReference>
<protein>
    <submittedName>
        <fullName evidence="1">Uncharacterized protein</fullName>
    </submittedName>
</protein>
<evidence type="ECO:0000313" key="1">
    <source>
        <dbReference type="EMBL" id="CAH2073330.1"/>
    </source>
</evidence>
<organism evidence="1 2">
    <name type="scientific">Iphiclides podalirius</name>
    <name type="common">scarce swallowtail</name>
    <dbReference type="NCBI Taxonomy" id="110791"/>
    <lineage>
        <taxon>Eukaryota</taxon>
        <taxon>Metazoa</taxon>
        <taxon>Ecdysozoa</taxon>
        <taxon>Arthropoda</taxon>
        <taxon>Hexapoda</taxon>
        <taxon>Insecta</taxon>
        <taxon>Pterygota</taxon>
        <taxon>Neoptera</taxon>
        <taxon>Endopterygota</taxon>
        <taxon>Lepidoptera</taxon>
        <taxon>Glossata</taxon>
        <taxon>Ditrysia</taxon>
        <taxon>Papilionoidea</taxon>
        <taxon>Papilionidae</taxon>
        <taxon>Papilioninae</taxon>
        <taxon>Iphiclides</taxon>
    </lineage>
</organism>
<dbReference type="Proteomes" id="UP000837857">
    <property type="component" value="Chromosome 7"/>
</dbReference>
<keyword evidence="2" id="KW-1185">Reference proteome</keyword>
<sequence length="76" mass="8473">MRAKTPDTVSEADAIVSKHPELLQQQVIPKELEQISEAGTGLKTMQSEPDLEVCRHRGIERGTLDPNYFLLISVNV</sequence>
<feature type="non-terminal residue" evidence="1">
    <location>
        <position position="76"/>
    </location>
</feature>
<reference evidence="1" key="1">
    <citation type="submission" date="2022-03" db="EMBL/GenBank/DDBJ databases">
        <authorList>
            <person name="Martin H S."/>
        </authorList>
    </citation>
    <scope>NUCLEOTIDE SEQUENCE</scope>
</reference>
<gene>
    <name evidence="1" type="ORF">IPOD504_LOCUS15588</name>
</gene>
<evidence type="ECO:0000313" key="2">
    <source>
        <dbReference type="Proteomes" id="UP000837857"/>
    </source>
</evidence>